<dbReference type="InterPro" id="IPR036412">
    <property type="entry name" value="HAD-like_sf"/>
</dbReference>
<dbReference type="InterPro" id="IPR023214">
    <property type="entry name" value="HAD_sf"/>
</dbReference>
<evidence type="ECO:0000313" key="1">
    <source>
        <dbReference type="EMBL" id="GAA0155743.1"/>
    </source>
</evidence>
<dbReference type="InterPro" id="IPR027706">
    <property type="entry name" value="PGP_Pase"/>
</dbReference>
<organism evidence="1 2">
    <name type="scientific">Lithospermum erythrorhizon</name>
    <name type="common">Purple gromwell</name>
    <name type="synonym">Lithospermum officinale var. erythrorhizon</name>
    <dbReference type="NCBI Taxonomy" id="34254"/>
    <lineage>
        <taxon>Eukaryota</taxon>
        <taxon>Viridiplantae</taxon>
        <taxon>Streptophyta</taxon>
        <taxon>Embryophyta</taxon>
        <taxon>Tracheophyta</taxon>
        <taxon>Spermatophyta</taxon>
        <taxon>Magnoliopsida</taxon>
        <taxon>eudicotyledons</taxon>
        <taxon>Gunneridae</taxon>
        <taxon>Pentapetalae</taxon>
        <taxon>asterids</taxon>
        <taxon>lamiids</taxon>
        <taxon>Boraginales</taxon>
        <taxon>Boraginaceae</taxon>
        <taxon>Boraginoideae</taxon>
        <taxon>Lithospermeae</taxon>
        <taxon>Lithospermum</taxon>
    </lineage>
</organism>
<dbReference type="EMBL" id="BAABME010019008">
    <property type="protein sequence ID" value="GAA0155743.1"/>
    <property type="molecule type" value="Genomic_DNA"/>
</dbReference>
<dbReference type="AlphaFoldDB" id="A0AAV3PXH0"/>
<dbReference type="NCBIfam" id="TIGR01662">
    <property type="entry name" value="HAD-SF-IIIA"/>
    <property type="match status" value="1"/>
</dbReference>
<protein>
    <submittedName>
        <fullName evidence="1">Phosphatase</fullName>
    </submittedName>
</protein>
<dbReference type="InterPro" id="IPR010021">
    <property type="entry name" value="PGPP1/Gep4"/>
</dbReference>
<dbReference type="SUPFAM" id="SSF56784">
    <property type="entry name" value="HAD-like"/>
    <property type="match status" value="1"/>
</dbReference>
<dbReference type="Gene3D" id="3.40.50.1000">
    <property type="entry name" value="HAD superfamily/HAD-like"/>
    <property type="match status" value="1"/>
</dbReference>
<dbReference type="Proteomes" id="UP001454036">
    <property type="component" value="Unassembled WGS sequence"/>
</dbReference>
<proteinExistence type="predicted"/>
<dbReference type="GO" id="GO:0008962">
    <property type="term" value="F:phosphatidylglycerophosphatase activity"/>
    <property type="evidence" value="ECO:0007669"/>
    <property type="project" value="InterPro"/>
</dbReference>
<keyword evidence="2" id="KW-1185">Reference proteome</keyword>
<sequence>MWWTKVKASLGQRLNLEGITCSAKMLAKDKHLAIPHISVPDISYIDWVELKNRGFQGVIFDKDNTLTIPYSLSLWGPLGQSLQHCKSLFGNNVAVLSNSAGLYEYDPDATKAEALEDAIGISVIRHRVKKPAGMADEIEMHFQCESSRLVMVGDRPFTDIVFGNRNGFLTILTEPLSVAEESFIVRQVRKVEVFLLNRWCRKGSKAITRHELLPQPSQCVKDQPW</sequence>
<dbReference type="NCBIfam" id="TIGR01668">
    <property type="entry name" value="YqeG_hyp_ppase"/>
    <property type="match status" value="1"/>
</dbReference>
<comment type="caution">
    <text evidence="1">The sequence shown here is derived from an EMBL/GenBank/DDBJ whole genome shotgun (WGS) entry which is preliminary data.</text>
</comment>
<dbReference type="FunFam" id="3.40.50.1000:FF:000148">
    <property type="entry name" value="Haloacid dehalogenase superfamily protein"/>
    <property type="match status" value="1"/>
</dbReference>
<evidence type="ECO:0000313" key="2">
    <source>
        <dbReference type="Proteomes" id="UP001454036"/>
    </source>
</evidence>
<name>A0AAV3PXH0_LITER</name>
<dbReference type="InterPro" id="IPR006549">
    <property type="entry name" value="HAD-SF_hydro_IIIA"/>
</dbReference>
<dbReference type="GO" id="GO:0005737">
    <property type="term" value="C:cytoplasm"/>
    <property type="evidence" value="ECO:0007669"/>
    <property type="project" value="TreeGrafter"/>
</dbReference>
<accession>A0AAV3PXH0</accession>
<gene>
    <name evidence="1" type="ORF">LIER_38144</name>
</gene>
<dbReference type="Pfam" id="PF09419">
    <property type="entry name" value="PGP_phosphatase"/>
    <property type="match status" value="1"/>
</dbReference>
<dbReference type="PANTHER" id="PTHR19288:SF25">
    <property type="entry name" value="PHOSPHATIDYLGLYCEROPHOSPHATASE GEP4, MITOCHONDRIAL"/>
    <property type="match status" value="1"/>
</dbReference>
<reference evidence="1 2" key="1">
    <citation type="submission" date="2024-01" db="EMBL/GenBank/DDBJ databases">
        <title>The complete chloroplast genome sequence of Lithospermum erythrorhizon: insights into the phylogenetic relationship among Boraginaceae species and the maternal lineages of purple gromwells.</title>
        <authorList>
            <person name="Okada T."/>
            <person name="Watanabe K."/>
        </authorList>
    </citation>
    <scope>NUCLEOTIDE SEQUENCE [LARGE SCALE GENOMIC DNA]</scope>
</reference>
<dbReference type="PANTHER" id="PTHR19288">
    <property type="entry name" value="4-NITROPHENYLPHOSPHATASE-RELATED"/>
    <property type="match status" value="1"/>
</dbReference>